<sequence length="344" mass="37371">MGNQDASNGTPEIEFVSLGMFIIDEIYFPPPKPPVKNILGGAGAYSALGARIFSPPPLSKTVSWIVDCGSDFPIELRQAIAQWDTSCLLRETPERLTTRGWNGYGENEHRAFKYLTPKIRLDQHSLTKEMLRSKSFHLICSPSRCIELAKGTLTRRQEVGIDGASPLFIWEPVPDLCVPTELETCRKALKHIQAVSPNHMELASFFGASANRGEDVDREVVEKCAADWLSSGIGQHGSGVVVVRCGKDGCYIASRSLSRWLPAYHQAGTGKVVDPTGGGNGFLGGLAIALARGKDIVEAGVCGSVSASFAIEQVGMPILTQEEEGECWNGEQAQDRVDKLLQRL</sequence>
<dbReference type="Proteomes" id="UP000298493">
    <property type="component" value="Unassembled WGS sequence"/>
</dbReference>
<feature type="domain" description="Carbohydrate kinase PfkB" evidence="1">
    <location>
        <begin position="179"/>
        <end position="315"/>
    </location>
</feature>
<proteinExistence type="predicted"/>
<dbReference type="Pfam" id="PF00294">
    <property type="entry name" value="PfkB"/>
    <property type="match status" value="1"/>
</dbReference>
<dbReference type="Gene3D" id="3.40.1190.20">
    <property type="match status" value="1"/>
</dbReference>
<protein>
    <submittedName>
        <fullName evidence="2">Gb</fullName>
    </submittedName>
</protein>
<reference evidence="2 3" key="1">
    <citation type="submission" date="2019-04" db="EMBL/GenBank/DDBJ databases">
        <title>High contiguity whole genome sequence and gene annotation resource for two Venturia nashicola isolates.</title>
        <authorList>
            <person name="Prokchorchik M."/>
            <person name="Won K."/>
            <person name="Lee Y."/>
            <person name="Choi E.D."/>
            <person name="Segonzac C."/>
            <person name="Sohn K.H."/>
        </authorList>
    </citation>
    <scope>NUCLEOTIDE SEQUENCE [LARGE SCALE GENOMIC DNA]</scope>
    <source>
        <strain evidence="2 3">PRI2</strain>
    </source>
</reference>
<organism evidence="2 3">
    <name type="scientific">Venturia nashicola</name>
    <dbReference type="NCBI Taxonomy" id="86259"/>
    <lineage>
        <taxon>Eukaryota</taxon>
        <taxon>Fungi</taxon>
        <taxon>Dikarya</taxon>
        <taxon>Ascomycota</taxon>
        <taxon>Pezizomycotina</taxon>
        <taxon>Dothideomycetes</taxon>
        <taxon>Pleosporomycetidae</taxon>
        <taxon>Venturiales</taxon>
        <taxon>Venturiaceae</taxon>
        <taxon>Venturia</taxon>
    </lineage>
</organism>
<dbReference type="PANTHER" id="PTHR47098:SF2">
    <property type="entry name" value="PROTEIN MAK32"/>
    <property type="match status" value="1"/>
</dbReference>
<dbReference type="InterPro" id="IPR011611">
    <property type="entry name" value="PfkB_dom"/>
</dbReference>
<name>A0A4Z1PLP6_9PEZI</name>
<dbReference type="SUPFAM" id="SSF53613">
    <property type="entry name" value="Ribokinase-like"/>
    <property type="match status" value="1"/>
</dbReference>
<dbReference type="PANTHER" id="PTHR47098">
    <property type="entry name" value="PROTEIN MAK32"/>
    <property type="match status" value="1"/>
</dbReference>
<accession>A0A4Z1PLP6</accession>
<dbReference type="InterPro" id="IPR029056">
    <property type="entry name" value="Ribokinase-like"/>
</dbReference>
<dbReference type="STRING" id="86259.A0A4Z1PLP6"/>
<comment type="caution">
    <text evidence="2">The sequence shown here is derived from an EMBL/GenBank/DDBJ whole genome shotgun (WGS) entry which is preliminary data.</text>
</comment>
<evidence type="ECO:0000313" key="3">
    <source>
        <dbReference type="Proteomes" id="UP000298493"/>
    </source>
</evidence>
<dbReference type="AlphaFoldDB" id="A0A4Z1PLP6"/>
<keyword evidence="3" id="KW-1185">Reference proteome</keyword>
<evidence type="ECO:0000259" key="1">
    <source>
        <dbReference type="Pfam" id="PF00294"/>
    </source>
</evidence>
<evidence type="ECO:0000313" key="2">
    <source>
        <dbReference type="EMBL" id="TID26936.1"/>
    </source>
</evidence>
<dbReference type="EMBL" id="SNSC02000002">
    <property type="protein sequence ID" value="TID26936.1"/>
    <property type="molecule type" value="Genomic_DNA"/>
</dbReference>
<gene>
    <name evidence="2" type="ORF">E6O75_ATG01429</name>
</gene>